<comment type="caution">
    <text evidence="2">The sequence shown here is derived from an EMBL/GenBank/DDBJ whole genome shotgun (WGS) entry which is preliminary data.</text>
</comment>
<evidence type="ECO:0000313" key="3">
    <source>
        <dbReference type="Proteomes" id="UP001567538"/>
    </source>
</evidence>
<accession>A0ABD1GVE3</accession>
<feature type="coiled-coil region" evidence="1">
    <location>
        <begin position="125"/>
        <end position="220"/>
    </location>
</feature>
<dbReference type="EMBL" id="JBEAFC010000007">
    <property type="protein sequence ID" value="KAL1547952.1"/>
    <property type="molecule type" value="Genomic_DNA"/>
</dbReference>
<evidence type="ECO:0000313" key="2">
    <source>
        <dbReference type="EMBL" id="KAL1547952.1"/>
    </source>
</evidence>
<keyword evidence="1" id="KW-0175">Coiled coil</keyword>
<evidence type="ECO:0000256" key="1">
    <source>
        <dbReference type="SAM" id="Coils"/>
    </source>
</evidence>
<dbReference type="PANTHER" id="PTHR31245:SF1">
    <property type="entry name" value="UBIQUITIN SYSTEM COMPONENT CUE PROTEIN"/>
    <property type="match status" value="1"/>
</dbReference>
<name>A0ABD1GVE3_SALDI</name>
<dbReference type="PANTHER" id="PTHR31245">
    <property type="entry name" value="UBIQUITIN SYSTEM COMPONENT CUE PROTEIN"/>
    <property type="match status" value="1"/>
</dbReference>
<keyword evidence="3" id="KW-1185">Reference proteome</keyword>
<dbReference type="AlphaFoldDB" id="A0ABD1GVE3"/>
<organism evidence="2 3">
    <name type="scientific">Salvia divinorum</name>
    <name type="common">Maria pastora</name>
    <name type="synonym">Diviner's sage</name>
    <dbReference type="NCBI Taxonomy" id="28513"/>
    <lineage>
        <taxon>Eukaryota</taxon>
        <taxon>Viridiplantae</taxon>
        <taxon>Streptophyta</taxon>
        <taxon>Embryophyta</taxon>
        <taxon>Tracheophyta</taxon>
        <taxon>Spermatophyta</taxon>
        <taxon>Magnoliopsida</taxon>
        <taxon>eudicotyledons</taxon>
        <taxon>Gunneridae</taxon>
        <taxon>Pentapetalae</taxon>
        <taxon>asterids</taxon>
        <taxon>lamiids</taxon>
        <taxon>Lamiales</taxon>
        <taxon>Lamiaceae</taxon>
        <taxon>Nepetoideae</taxon>
        <taxon>Mentheae</taxon>
        <taxon>Salviinae</taxon>
        <taxon>Salvia</taxon>
        <taxon>Salvia subgen. Calosphace</taxon>
    </lineage>
</organism>
<sequence length="246" mass="27656">MSAVVCGKRSNFFEESPSSPPVSKRIRYFQRLPRIQADLSPPLRLAGSPIRPRSSIILSLFFSTWIDRFLGNPLKNLESNIQFSAQGAAANSKSTATRGESSCGSSLPVNGAEWVELLVGQVIYASNVEDARKRVAQALESLQKSVCENVITGVQSFQKESLMQKQQQLEKLLDETTILKQAASIQHERQKEFEEMGQEMQRLKQLVVEYQEQVNTLEAKNYALTMHLRQALQDNSIPGHFKPDVF</sequence>
<dbReference type="Proteomes" id="UP001567538">
    <property type="component" value="Unassembled WGS sequence"/>
</dbReference>
<proteinExistence type="predicted"/>
<reference evidence="2 3" key="1">
    <citation type="submission" date="2024-06" db="EMBL/GenBank/DDBJ databases">
        <title>A chromosome level genome sequence of Diviner's sage (Salvia divinorum).</title>
        <authorList>
            <person name="Ford S.A."/>
            <person name="Ro D.-K."/>
            <person name="Ness R.W."/>
            <person name="Phillips M.A."/>
        </authorList>
    </citation>
    <scope>NUCLEOTIDE SEQUENCE [LARGE SCALE GENOMIC DNA]</scope>
    <source>
        <strain evidence="2">SAF-2024a</strain>
        <tissue evidence="2">Leaf</tissue>
    </source>
</reference>
<protein>
    <submittedName>
        <fullName evidence="2">Uncharacterized protein</fullName>
    </submittedName>
</protein>
<gene>
    <name evidence="2" type="ORF">AAHA92_16251</name>
</gene>